<proteinExistence type="predicted"/>
<protein>
    <submittedName>
        <fullName evidence="2">Uncharacterized protein</fullName>
    </submittedName>
</protein>
<organism evidence="2 3">
    <name type="scientific">Smittium mucronatum</name>
    <dbReference type="NCBI Taxonomy" id="133383"/>
    <lineage>
        <taxon>Eukaryota</taxon>
        <taxon>Fungi</taxon>
        <taxon>Fungi incertae sedis</taxon>
        <taxon>Zoopagomycota</taxon>
        <taxon>Kickxellomycotina</taxon>
        <taxon>Harpellomycetes</taxon>
        <taxon>Harpellales</taxon>
        <taxon>Legeriomycetaceae</taxon>
        <taxon>Smittium</taxon>
    </lineage>
</organism>
<name>A0A1R0H4D7_9FUNG</name>
<sequence length="126" mass="14781">MKALSLDALISKKPSQRRKRVQPFFRFQQIFNYEAFDVSIGSEELRRRRGPYRPFAEVSSVSIQKQECNQGKPSEITRILNPAFHDPEKDRVKDEKISTSQSPFNRPSWDGNQYQRNRSQGALYQD</sequence>
<evidence type="ECO:0000256" key="1">
    <source>
        <dbReference type="SAM" id="MobiDB-lite"/>
    </source>
</evidence>
<gene>
    <name evidence="2" type="ORF">AYI68_g1874</name>
</gene>
<feature type="compositionally biased region" description="Polar residues" evidence="1">
    <location>
        <begin position="98"/>
        <end position="126"/>
    </location>
</feature>
<feature type="region of interest" description="Disordered" evidence="1">
    <location>
        <begin position="64"/>
        <end position="126"/>
    </location>
</feature>
<feature type="compositionally biased region" description="Basic and acidic residues" evidence="1">
    <location>
        <begin position="85"/>
        <end position="97"/>
    </location>
</feature>
<keyword evidence="3" id="KW-1185">Reference proteome</keyword>
<evidence type="ECO:0000313" key="2">
    <source>
        <dbReference type="EMBL" id="OLY83977.1"/>
    </source>
</evidence>
<accession>A0A1R0H4D7</accession>
<dbReference type="EMBL" id="LSSL01000675">
    <property type="protein sequence ID" value="OLY83977.1"/>
    <property type="molecule type" value="Genomic_DNA"/>
</dbReference>
<dbReference type="AlphaFoldDB" id="A0A1R0H4D7"/>
<comment type="caution">
    <text evidence="2">The sequence shown here is derived from an EMBL/GenBank/DDBJ whole genome shotgun (WGS) entry which is preliminary data.</text>
</comment>
<evidence type="ECO:0000313" key="3">
    <source>
        <dbReference type="Proteomes" id="UP000187455"/>
    </source>
</evidence>
<reference evidence="2 3" key="1">
    <citation type="journal article" date="2016" name="Mol. Biol. Evol.">
        <title>Genome-Wide Survey of Gut Fungi (Harpellales) Reveals the First Horizontally Transferred Ubiquitin Gene from a Mosquito Host.</title>
        <authorList>
            <person name="Wang Y."/>
            <person name="White M.M."/>
            <person name="Kvist S."/>
            <person name="Moncalvo J.M."/>
        </authorList>
    </citation>
    <scope>NUCLEOTIDE SEQUENCE [LARGE SCALE GENOMIC DNA]</scope>
    <source>
        <strain evidence="2 3">ALG-7-W6</strain>
    </source>
</reference>
<dbReference type="Proteomes" id="UP000187455">
    <property type="component" value="Unassembled WGS sequence"/>
</dbReference>